<evidence type="ECO:0000259" key="1">
    <source>
        <dbReference type="SMART" id="SM00849"/>
    </source>
</evidence>
<dbReference type="EMBL" id="JBJIAA010000017">
    <property type="protein sequence ID" value="MFL0252402.1"/>
    <property type="molecule type" value="Genomic_DNA"/>
</dbReference>
<dbReference type="SMART" id="SM00849">
    <property type="entry name" value="Lactamase_B"/>
    <property type="match status" value="1"/>
</dbReference>
<feature type="domain" description="Metallo-beta-lactamase" evidence="1">
    <location>
        <begin position="20"/>
        <end position="217"/>
    </location>
</feature>
<dbReference type="SUPFAM" id="SSF56281">
    <property type="entry name" value="Metallo-hydrolase/oxidoreductase"/>
    <property type="match status" value="1"/>
</dbReference>
<name>A0ABW8TIR4_9CLOT</name>
<protein>
    <submittedName>
        <fullName evidence="2">MBL fold metallo-hydrolase</fullName>
    </submittedName>
</protein>
<dbReference type="PANTHER" id="PTHR42663">
    <property type="entry name" value="HYDROLASE C777.06C-RELATED-RELATED"/>
    <property type="match status" value="1"/>
</dbReference>
<proteinExistence type="predicted"/>
<dbReference type="Gene3D" id="3.60.15.10">
    <property type="entry name" value="Ribonuclease Z/Hydroxyacylglutathione hydrolase-like"/>
    <property type="match status" value="1"/>
</dbReference>
<evidence type="ECO:0000313" key="2">
    <source>
        <dbReference type="EMBL" id="MFL0252402.1"/>
    </source>
</evidence>
<dbReference type="InterPro" id="IPR036866">
    <property type="entry name" value="RibonucZ/Hydroxyglut_hydro"/>
</dbReference>
<evidence type="ECO:0000313" key="3">
    <source>
        <dbReference type="Proteomes" id="UP001623592"/>
    </source>
</evidence>
<reference evidence="2 3" key="1">
    <citation type="submission" date="2024-11" db="EMBL/GenBank/DDBJ databases">
        <authorList>
            <person name="Heng Y.C."/>
            <person name="Lim A.C.H."/>
            <person name="Lee J.K.Y."/>
            <person name="Kittelmann S."/>
        </authorList>
    </citation>
    <scope>NUCLEOTIDE SEQUENCE [LARGE SCALE GENOMIC DNA]</scope>
    <source>
        <strain evidence="2 3">WILCCON 0114</strain>
    </source>
</reference>
<sequence>MKEEMINFIGTGSAFNTKLGDNSAFIKEENSLILIDCGGTVFSKLRELNLLNGIENLYIVITHTHPDHVGSLGDLIFYSYYILKHKAKVFFPQKAIMESFLTNVGVSSKQYEFNNLDFAEINDANFGKVNIKFLPVTHTDTIPTYGFIMNLNGSAVYYSGDSNNLSSEIIDKLKSGEIKTIYHDTCGLDYAGNPHLSIKKLCKMVPEEFRSKVYCMHLDENITEKQIMDSGFNIALRIFGS</sequence>
<accession>A0ABW8TIR4</accession>
<organism evidence="2 3">
    <name type="scientific">Clostridium neuense</name>
    <dbReference type="NCBI Taxonomy" id="1728934"/>
    <lineage>
        <taxon>Bacteria</taxon>
        <taxon>Bacillati</taxon>
        <taxon>Bacillota</taxon>
        <taxon>Clostridia</taxon>
        <taxon>Eubacteriales</taxon>
        <taxon>Clostridiaceae</taxon>
        <taxon>Clostridium</taxon>
    </lineage>
</organism>
<keyword evidence="3" id="KW-1185">Reference proteome</keyword>
<dbReference type="PANTHER" id="PTHR42663:SF6">
    <property type="entry name" value="HYDROLASE C777.06C-RELATED"/>
    <property type="match status" value="1"/>
</dbReference>
<dbReference type="InterPro" id="IPR001279">
    <property type="entry name" value="Metallo-B-lactamas"/>
</dbReference>
<dbReference type="Proteomes" id="UP001623592">
    <property type="component" value="Unassembled WGS sequence"/>
</dbReference>
<dbReference type="RefSeq" id="WP_406789058.1">
    <property type="nucleotide sequence ID" value="NZ_JBJIAA010000017.1"/>
</dbReference>
<gene>
    <name evidence="2" type="ORF">ACJDT4_18490</name>
</gene>
<comment type="caution">
    <text evidence="2">The sequence shown here is derived from an EMBL/GenBank/DDBJ whole genome shotgun (WGS) entry which is preliminary data.</text>
</comment>
<dbReference type="Pfam" id="PF23023">
    <property type="entry name" value="Anti-Pycsar_Apyc1"/>
    <property type="match status" value="1"/>
</dbReference>